<dbReference type="RefSeq" id="WP_120132654.1">
    <property type="nucleotide sequence ID" value="NZ_RAHH01000010.1"/>
</dbReference>
<sequence length="57" mass="6805">MREPMPNERYQDKQGDVVTVRSVSFRRVTFVREGYTSPAFMLVHHFTEQYTLIPEVK</sequence>
<dbReference type="Pfam" id="PF13973">
    <property type="entry name" value="DUF4222"/>
    <property type="match status" value="1"/>
</dbReference>
<organism evidence="1 2">
    <name type="scientific">Rahnella woolbedingensis</name>
    <dbReference type="NCBI Taxonomy" id="1510574"/>
    <lineage>
        <taxon>Bacteria</taxon>
        <taxon>Pseudomonadati</taxon>
        <taxon>Pseudomonadota</taxon>
        <taxon>Gammaproteobacteria</taxon>
        <taxon>Enterobacterales</taxon>
        <taxon>Yersiniaceae</taxon>
        <taxon>Rahnella</taxon>
    </lineage>
</organism>
<reference evidence="1 2" key="1">
    <citation type="submission" date="2018-09" db="EMBL/GenBank/DDBJ databases">
        <authorList>
            <person name="Le Fleche-Mateos A."/>
        </authorList>
    </citation>
    <scope>NUCLEOTIDE SEQUENCE [LARGE SCALE GENOMIC DNA]</scope>
    <source>
        <strain evidence="1 2">DSM 27399</strain>
    </source>
</reference>
<accession>A0A419N9T7</accession>
<dbReference type="Proteomes" id="UP000284908">
    <property type="component" value="Unassembled WGS sequence"/>
</dbReference>
<comment type="caution">
    <text evidence="1">The sequence shown here is derived from an EMBL/GenBank/DDBJ whole genome shotgun (WGS) entry which is preliminary data.</text>
</comment>
<evidence type="ECO:0000313" key="1">
    <source>
        <dbReference type="EMBL" id="RJT44539.1"/>
    </source>
</evidence>
<evidence type="ECO:0000313" key="2">
    <source>
        <dbReference type="Proteomes" id="UP000284908"/>
    </source>
</evidence>
<keyword evidence="2" id="KW-1185">Reference proteome</keyword>
<dbReference type="AlphaFoldDB" id="A0A419N9T7"/>
<dbReference type="InterPro" id="IPR025317">
    <property type="entry name" value="DUF4222"/>
</dbReference>
<protein>
    <submittedName>
        <fullName evidence="1">DUF4222 domain-containing protein</fullName>
    </submittedName>
</protein>
<name>A0A419N9T7_9GAMM</name>
<dbReference type="EMBL" id="RAHH01000010">
    <property type="protein sequence ID" value="RJT44539.1"/>
    <property type="molecule type" value="Genomic_DNA"/>
</dbReference>
<gene>
    <name evidence="1" type="ORF">D6C13_10250</name>
</gene>
<proteinExistence type="predicted"/>